<keyword evidence="2" id="KW-1185">Reference proteome</keyword>
<evidence type="ECO:0000313" key="1">
    <source>
        <dbReference type="EMBL" id="MPC52328.1"/>
    </source>
</evidence>
<proteinExistence type="predicted"/>
<organism evidence="1 2">
    <name type="scientific">Portunus trituberculatus</name>
    <name type="common">Swimming crab</name>
    <name type="synonym">Neptunus trituberculatus</name>
    <dbReference type="NCBI Taxonomy" id="210409"/>
    <lineage>
        <taxon>Eukaryota</taxon>
        <taxon>Metazoa</taxon>
        <taxon>Ecdysozoa</taxon>
        <taxon>Arthropoda</taxon>
        <taxon>Crustacea</taxon>
        <taxon>Multicrustacea</taxon>
        <taxon>Malacostraca</taxon>
        <taxon>Eumalacostraca</taxon>
        <taxon>Eucarida</taxon>
        <taxon>Decapoda</taxon>
        <taxon>Pleocyemata</taxon>
        <taxon>Brachyura</taxon>
        <taxon>Eubrachyura</taxon>
        <taxon>Portunoidea</taxon>
        <taxon>Portunidae</taxon>
        <taxon>Portuninae</taxon>
        <taxon>Portunus</taxon>
    </lineage>
</organism>
<reference evidence="1 2" key="1">
    <citation type="submission" date="2019-05" db="EMBL/GenBank/DDBJ databases">
        <title>Another draft genome of Portunus trituberculatus and its Hox gene families provides insights of decapod evolution.</title>
        <authorList>
            <person name="Jeong J.-H."/>
            <person name="Song I."/>
            <person name="Kim S."/>
            <person name="Choi T."/>
            <person name="Kim D."/>
            <person name="Ryu S."/>
            <person name="Kim W."/>
        </authorList>
    </citation>
    <scope>NUCLEOTIDE SEQUENCE [LARGE SCALE GENOMIC DNA]</scope>
    <source>
        <tissue evidence="1">Muscle</tissue>
    </source>
</reference>
<gene>
    <name evidence="1" type="ORF">E2C01_046194</name>
</gene>
<dbReference type="Proteomes" id="UP000324222">
    <property type="component" value="Unassembled WGS sequence"/>
</dbReference>
<dbReference type="EMBL" id="VSRR010010790">
    <property type="protein sequence ID" value="MPC52328.1"/>
    <property type="molecule type" value="Genomic_DNA"/>
</dbReference>
<comment type="caution">
    <text evidence="1">The sequence shown here is derived from an EMBL/GenBank/DDBJ whole genome shotgun (WGS) entry which is preliminary data.</text>
</comment>
<dbReference type="AlphaFoldDB" id="A0A5B7G589"/>
<sequence>MATNLVCRLEVGSAYDQLDPDGDGHITRPTSVLVNQAFCEVDSSIVRVGYPSYGHEGVLPQFHGSAVCLSGKQLRGEDCCRELPQGRRAELWAGRSGRGHGGLVASVGSS</sequence>
<evidence type="ECO:0000313" key="2">
    <source>
        <dbReference type="Proteomes" id="UP000324222"/>
    </source>
</evidence>
<accession>A0A5B7G589</accession>
<protein>
    <submittedName>
        <fullName evidence="1">Uncharacterized protein</fullName>
    </submittedName>
</protein>
<name>A0A5B7G589_PORTR</name>